<evidence type="ECO:0000313" key="1">
    <source>
        <dbReference type="EMBL" id="NEX22859.1"/>
    </source>
</evidence>
<reference evidence="2" key="1">
    <citation type="journal article" date="2020" name="Microbiol. Resour. Announc.">
        <title>Draft Genome Sequences of Thiorhodococcus mannitoliphagus and Thiorhodococcus minor, Purple Sulfur Photosynthetic Bacteria in the Gammaproteobacterial Family Chromatiaceae.</title>
        <authorList>
            <person name="Aviles F.A."/>
            <person name="Meyer T.E."/>
            <person name="Kyndt J.A."/>
        </authorList>
    </citation>
    <scope>NUCLEOTIDE SEQUENCE [LARGE SCALE GENOMIC DNA]</scope>
    <source>
        <strain evidence="2">DSM 18266</strain>
    </source>
</reference>
<comment type="caution">
    <text evidence="1">The sequence shown here is derived from an EMBL/GenBank/DDBJ whole genome shotgun (WGS) entry which is preliminary data.</text>
</comment>
<sequence>MALKPVHYRVVGQDDYMLDIRVEASGAYRIDCGDHSSHKPRRGQLTVAEQARLQALIEALGEPCEHPAPEGASGFVAELRVGSAPDVGSYRFWEGALEQAPDLHALVRALEVI</sequence>
<dbReference type="AlphaFoldDB" id="A0A6P1DYV6"/>
<dbReference type="RefSeq" id="WP_164655951.1">
    <property type="nucleotide sequence ID" value="NZ_JAAIJR010000132.1"/>
</dbReference>
<organism evidence="1 2">
    <name type="scientific">Thiorhodococcus mannitoliphagus</name>
    <dbReference type="NCBI Taxonomy" id="329406"/>
    <lineage>
        <taxon>Bacteria</taxon>
        <taxon>Pseudomonadati</taxon>
        <taxon>Pseudomonadota</taxon>
        <taxon>Gammaproteobacteria</taxon>
        <taxon>Chromatiales</taxon>
        <taxon>Chromatiaceae</taxon>
        <taxon>Thiorhodococcus</taxon>
    </lineage>
</organism>
<reference evidence="1 2" key="2">
    <citation type="submission" date="2020-02" db="EMBL/GenBank/DDBJ databases">
        <title>Genome sequences of Thiorhodococcus mannitoliphagus and Thiorhodococcus minor, purple sulfur photosynthetic bacteria in the gammaproteobacterial family, Chromatiaceae.</title>
        <authorList>
            <person name="Aviles F.A."/>
            <person name="Meyer T.E."/>
            <person name="Kyndt J.A."/>
        </authorList>
    </citation>
    <scope>NUCLEOTIDE SEQUENCE [LARGE SCALE GENOMIC DNA]</scope>
    <source>
        <strain evidence="1 2">DSM 18266</strain>
    </source>
</reference>
<proteinExistence type="predicted"/>
<keyword evidence="2" id="KW-1185">Reference proteome</keyword>
<accession>A0A6P1DYV6</accession>
<name>A0A6P1DYV6_9GAMM</name>
<protein>
    <submittedName>
        <fullName evidence="1">Uncharacterized protein</fullName>
    </submittedName>
</protein>
<gene>
    <name evidence="1" type="ORF">G3480_21575</name>
</gene>
<evidence type="ECO:0000313" key="2">
    <source>
        <dbReference type="Proteomes" id="UP000471640"/>
    </source>
</evidence>
<dbReference type="EMBL" id="JAAIJR010000132">
    <property type="protein sequence ID" value="NEX22859.1"/>
    <property type="molecule type" value="Genomic_DNA"/>
</dbReference>
<dbReference type="Proteomes" id="UP000471640">
    <property type="component" value="Unassembled WGS sequence"/>
</dbReference>